<keyword evidence="2" id="KW-0472">Membrane</keyword>
<name>A0A1T0CBY5_9GAMM</name>
<feature type="transmembrane region" description="Helical" evidence="2">
    <location>
        <begin position="160"/>
        <end position="184"/>
    </location>
</feature>
<keyword evidence="4" id="KW-1185">Reference proteome</keyword>
<feature type="region of interest" description="Disordered" evidence="1">
    <location>
        <begin position="120"/>
        <end position="152"/>
    </location>
</feature>
<sequence length="264" mass="28391">MNSLNHTSHHHTQHNPTDLEQPILPTVVDMVDKNMVDNDMVDIEIDFTQNKDTRSHQPFIKYSVGQPTGKIVALPSTFSSTSFASTSLMNSTAPSTSKSKASTLSDSTLSASALSVSTYTPSTSTMPKHVSNSPAVVNASARRRQSHTQQQEQQGVTDHLFYAFICGVMLGMVGGLIDVMLMVIGSLTTTISTIQWLFTPILAVMGVLLGLFAGNHAGGHAMQLFHVFGSDNFPGNNDDAGIFKAIGFGLMLSCLGYVMLMMMA</sequence>
<proteinExistence type="predicted"/>
<evidence type="ECO:0000313" key="4">
    <source>
        <dbReference type="Proteomes" id="UP000191094"/>
    </source>
</evidence>
<organism evidence="3 4">
    <name type="scientific">Lwoffella lincolnii</name>
    <dbReference type="NCBI Taxonomy" id="90241"/>
    <lineage>
        <taxon>Bacteria</taxon>
        <taxon>Pseudomonadati</taxon>
        <taxon>Pseudomonadota</taxon>
        <taxon>Gammaproteobacteria</taxon>
        <taxon>Moraxellales</taxon>
        <taxon>Moraxellaceae</taxon>
        <taxon>Lwoffella</taxon>
    </lineage>
</organism>
<evidence type="ECO:0000313" key="3">
    <source>
        <dbReference type="EMBL" id="OOS19846.1"/>
    </source>
</evidence>
<evidence type="ECO:0000256" key="1">
    <source>
        <dbReference type="SAM" id="MobiDB-lite"/>
    </source>
</evidence>
<protein>
    <submittedName>
        <fullName evidence="3">Uncharacterized protein</fullName>
    </submittedName>
</protein>
<feature type="region of interest" description="Disordered" evidence="1">
    <location>
        <begin position="1"/>
        <end position="22"/>
    </location>
</feature>
<comment type="caution">
    <text evidence="3">The sequence shown here is derived from an EMBL/GenBank/DDBJ whole genome shotgun (WGS) entry which is preliminary data.</text>
</comment>
<gene>
    <name evidence="3" type="ORF">B0682_07845</name>
</gene>
<feature type="compositionally biased region" description="Polar residues" evidence="1">
    <location>
        <begin position="120"/>
        <end position="135"/>
    </location>
</feature>
<dbReference type="EMBL" id="MUYT01000012">
    <property type="protein sequence ID" value="OOS19846.1"/>
    <property type="molecule type" value="Genomic_DNA"/>
</dbReference>
<dbReference type="RefSeq" id="WP_078308026.1">
    <property type="nucleotide sequence ID" value="NZ_MUYT01000012.1"/>
</dbReference>
<dbReference type="Proteomes" id="UP000191094">
    <property type="component" value="Unassembled WGS sequence"/>
</dbReference>
<evidence type="ECO:0000256" key="2">
    <source>
        <dbReference type="SAM" id="Phobius"/>
    </source>
</evidence>
<reference evidence="3 4" key="1">
    <citation type="submission" date="2017-02" db="EMBL/GenBank/DDBJ databases">
        <title>Draft genome sequence of Moraxella lincolnii CCUG 9405T type strain.</title>
        <authorList>
            <person name="Salva-Serra F."/>
            <person name="Engstrom-Jakobsson H."/>
            <person name="Thorell K."/>
            <person name="Jaen-Luchoro D."/>
            <person name="Gonzales-Siles L."/>
            <person name="Karlsson R."/>
            <person name="Yazdan S."/>
            <person name="Boulund F."/>
            <person name="Johnning A."/>
            <person name="Engstrand L."/>
            <person name="Kristiansson E."/>
            <person name="Moore E."/>
        </authorList>
    </citation>
    <scope>NUCLEOTIDE SEQUENCE [LARGE SCALE GENOMIC DNA]</scope>
    <source>
        <strain evidence="3 4">CCUG 9405</strain>
    </source>
</reference>
<feature type="transmembrane region" description="Helical" evidence="2">
    <location>
        <begin position="241"/>
        <end position="260"/>
    </location>
</feature>
<dbReference type="AlphaFoldDB" id="A0A1T0CBY5"/>
<accession>A0A1T0CBY5</accession>
<feature type="transmembrane region" description="Helical" evidence="2">
    <location>
        <begin position="196"/>
        <end position="214"/>
    </location>
</feature>
<keyword evidence="2" id="KW-1133">Transmembrane helix</keyword>
<keyword evidence="2" id="KW-0812">Transmembrane</keyword>